<dbReference type="EMBL" id="SBII01000004">
    <property type="protein sequence ID" value="RWX00909.1"/>
    <property type="molecule type" value="Genomic_DNA"/>
</dbReference>
<organism evidence="1 2">
    <name type="scientific">Flavobacterium cerinum</name>
    <dbReference type="NCBI Taxonomy" id="2502784"/>
    <lineage>
        <taxon>Bacteria</taxon>
        <taxon>Pseudomonadati</taxon>
        <taxon>Bacteroidota</taxon>
        <taxon>Flavobacteriia</taxon>
        <taxon>Flavobacteriales</taxon>
        <taxon>Flavobacteriaceae</taxon>
        <taxon>Flavobacterium</taxon>
    </lineage>
</organism>
<reference evidence="1 2" key="1">
    <citation type="submission" date="2019-01" db="EMBL/GenBank/DDBJ databases">
        <title>Flavobacterium sp. nov.,isolated from freshwater.</title>
        <authorList>
            <person name="Zhang R."/>
            <person name="Du Z.-J."/>
        </authorList>
    </citation>
    <scope>NUCLEOTIDE SEQUENCE [LARGE SCALE GENOMIC DNA]</scope>
    <source>
        <strain evidence="1 2">1E403</strain>
    </source>
</reference>
<dbReference type="Proteomes" id="UP000287527">
    <property type="component" value="Unassembled WGS sequence"/>
</dbReference>
<gene>
    <name evidence="1" type="ORF">EPI11_07765</name>
</gene>
<dbReference type="OrthoDB" id="1376077at2"/>
<sequence>MALDTPGLETDFINLMLDMREKTEISDNEYAHRFSMMMEKYVKTAVIKYVGGLAAPNGPVTGTFEGTLE</sequence>
<dbReference type="RefSeq" id="WP_128389391.1">
    <property type="nucleotide sequence ID" value="NZ_SBII01000004.1"/>
</dbReference>
<protein>
    <submittedName>
        <fullName evidence="1">Uncharacterized protein</fullName>
    </submittedName>
</protein>
<keyword evidence="2" id="KW-1185">Reference proteome</keyword>
<comment type="caution">
    <text evidence="1">The sequence shown here is derived from an EMBL/GenBank/DDBJ whole genome shotgun (WGS) entry which is preliminary data.</text>
</comment>
<accession>A0A444HBR9</accession>
<evidence type="ECO:0000313" key="2">
    <source>
        <dbReference type="Proteomes" id="UP000287527"/>
    </source>
</evidence>
<proteinExistence type="predicted"/>
<dbReference type="AlphaFoldDB" id="A0A444HBR9"/>
<evidence type="ECO:0000313" key="1">
    <source>
        <dbReference type="EMBL" id="RWX00909.1"/>
    </source>
</evidence>
<name>A0A444HBR9_9FLAO</name>